<reference evidence="2" key="1">
    <citation type="submission" date="2020-11" db="EMBL/GenBank/DDBJ databases">
        <title>Isolation and identification of active actinomycetes.</title>
        <authorList>
            <person name="Yu B."/>
        </authorList>
    </citation>
    <scope>NUCLEOTIDE SEQUENCE</scope>
    <source>
        <strain evidence="2">NEAU-YB345</strain>
    </source>
</reference>
<feature type="domain" description="AB hydrolase-1" evidence="1">
    <location>
        <begin position="18"/>
        <end position="242"/>
    </location>
</feature>
<keyword evidence="3" id="KW-1185">Reference proteome</keyword>
<evidence type="ECO:0000313" key="2">
    <source>
        <dbReference type="EMBL" id="MBF9070556.1"/>
    </source>
</evidence>
<dbReference type="EMBL" id="JADPRT010000008">
    <property type="protein sequence ID" value="MBF9070556.1"/>
    <property type="molecule type" value="Genomic_DNA"/>
</dbReference>
<dbReference type="PANTHER" id="PTHR43194">
    <property type="entry name" value="HYDROLASE ALPHA/BETA FOLD FAMILY"/>
    <property type="match status" value="1"/>
</dbReference>
<comment type="caution">
    <text evidence="2">The sequence shown here is derived from an EMBL/GenBank/DDBJ whole genome shotgun (WGS) entry which is preliminary data.</text>
</comment>
<evidence type="ECO:0000259" key="1">
    <source>
        <dbReference type="Pfam" id="PF12697"/>
    </source>
</evidence>
<evidence type="ECO:0000313" key="3">
    <source>
        <dbReference type="Proteomes" id="UP000657385"/>
    </source>
</evidence>
<protein>
    <submittedName>
        <fullName evidence="2">Alpha/beta fold hydrolase</fullName>
    </submittedName>
</protein>
<dbReference type="RefSeq" id="WP_196195714.1">
    <property type="nucleotide sequence ID" value="NZ_JADPRT010000008.1"/>
</dbReference>
<organism evidence="2 3">
    <name type="scientific">Streptacidiphilus fuscans</name>
    <dbReference type="NCBI Taxonomy" id="2789292"/>
    <lineage>
        <taxon>Bacteria</taxon>
        <taxon>Bacillati</taxon>
        <taxon>Actinomycetota</taxon>
        <taxon>Actinomycetes</taxon>
        <taxon>Kitasatosporales</taxon>
        <taxon>Streptomycetaceae</taxon>
        <taxon>Streptacidiphilus</taxon>
    </lineage>
</organism>
<dbReference type="PANTHER" id="PTHR43194:SF2">
    <property type="entry name" value="PEROXISOMAL MEMBRANE PROTEIN LPX1"/>
    <property type="match status" value="1"/>
</dbReference>
<proteinExistence type="predicted"/>
<name>A0A931B5H2_9ACTN</name>
<dbReference type="Proteomes" id="UP000657385">
    <property type="component" value="Unassembled WGS sequence"/>
</dbReference>
<keyword evidence="2" id="KW-0378">Hydrolase</keyword>
<dbReference type="InterPro" id="IPR029058">
    <property type="entry name" value="AB_hydrolase_fold"/>
</dbReference>
<dbReference type="InterPro" id="IPR050228">
    <property type="entry name" value="Carboxylesterase_BioH"/>
</dbReference>
<dbReference type="InterPro" id="IPR000073">
    <property type="entry name" value="AB_hydrolase_1"/>
</dbReference>
<dbReference type="AlphaFoldDB" id="A0A931B5H2"/>
<gene>
    <name evidence="2" type="ORF">I2501_21260</name>
</gene>
<dbReference type="GO" id="GO:0016787">
    <property type="term" value="F:hydrolase activity"/>
    <property type="evidence" value="ECO:0007669"/>
    <property type="project" value="UniProtKB-KW"/>
</dbReference>
<dbReference type="Pfam" id="PF12697">
    <property type="entry name" value="Abhydrolase_6"/>
    <property type="match status" value="1"/>
</dbReference>
<dbReference type="SUPFAM" id="SSF53474">
    <property type="entry name" value="alpha/beta-Hydrolases"/>
    <property type="match status" value="1"/>
</dbReference>
<dbReference type="PRINTS" id="PR00111">
    <property type="entry name" value="ABHYDROLASE"/>
</dbReference>
<dbReference type="Gene3D" id="3.40.50.1820">
    <property type="entry name" value="alpha/beta hydrolase"/>
    <property type="match status" value="1"/>
</dbReference>
<sequence>MTISYETEGAAEADALPLVLLHAGACDSRMWDPQWAALVRTGRRVVRCDFRGFGATPSADAPYREADDVLALMDGLGIERAVLVGSSNGGRVAQEVALDRPDRVAGLALFCAPVPGHQWLPELLAFGEREDALLEAGDLDAATELNVTTWLGPEADDTAKASLRTMQRRAFELQSGMTEYFAADPVERDLSKIEAPTLVVSGAHDFQDFRDSAARLAAELPDVRRVALPWAGHLPTMERPDEATRLLLDFLDAASGNAA</sequence>
<accession>A0A931B5H2</accession>